<protein>
    <submittedName>
        <fullName evidence="2">Uncharacterized protein</fullName>
    </submittedName>
</protein>
<proteinExistence type="predicted"/>
<evidence type="ECO:0000313" key="3">
    <source>
        <dbReference type="Proteomes" id="UP001205603"/>
    </source>
</evidence>
<evidence type="ECO:0000256" key="1">
    <source>
        <dbReference type="SAM" id="MobiDB-lite"/>
    </source>
</evidence>
<organism evidence="2 3">
    <name type="scientific">Coprobacter tertius</name>
    <dbReference type="NCBI Taxonomy" id="2944915"/>
    <lineage>
        <taxon>Bacteria</taxon>
        <taxon>Pseudomonadati</taxon>
        <taxon>Bacteroidota</taxon>
        <taxon>Bacteroidia</taxon>
        <taxon>Bacteroidales</taxon>
        <taxon>Barnesiellaceae</taxon>
        <taxon>Coprobacter</taxon>
    </lineage>
</organism>
<dbReference type="RefSeq" id="WP_196053086.1">
    <property type="nucleotide sequence ID" value="NZ_JANDHW010000003.1"/>
</dbReference>
<reference evidence="2 3" key="1">
    <citation type="submission" date="2022-07" db="EMBL/GenBank/DDBJ databases">
        <title>Fecal culturing of patients with breast cancer.</title>
        <authorList>
            <person name="Teng N.M.Y."/>
            <person name="Kiu R."/>
            <person name="Evans R."/>
            <person name="Baker D.J."/>
            <person name="Zenner C."/>
            <person name="Robinson S.D."/>
            <person name="Hall L.J."/>
        </authorList>
    </citation>
    <scope>NUCLEOTIDE SEQUENCE [LARGE SCALE GENOMIC DNA]</scope>
    <source>
        <strain evidence="2 3">LH1063</strain>
    </source>
</reference>
<sequence length="64" mass="7697">MTEVKEIDKWPDNDKWAKARKDWDAMPKDEKEAYRREHAAAIDRWEAETDAMAEDDDTEEKKKE</sequence>
<gene>
    <name evidence="2" type="ORF">NMU02_04340</name>
</gene>
<dbReference type="EMBL" id="JANDHW010000003">
    <property type="protein sequence ID" value="MCP9611317.1"/>
    <property type="molecule type" value="Genomic_DNA"/>
</dbReference>
<keyword evidence="3" id="KW-1185">Reference proteome</keyword>
<accession>A0ABT1MFB5</accession>
<feature type="region of interest" description="Disordered" evidence="1">
    <location>
        <begin position="45"/>
        <end position="64"/>
    </location>
</feature>
<dbReference type="Proteomes" id="UP001205603">
    <property type="component" value="Unassembled WGS sequence"/>
</dbReference>
<comment type="caution">
    <text evidence="2">The sequence shown here is derived from an EMBL/GenBank/DDBJ whole genome shotgun (WGS) entry which is preliminary data.</text>
</comment>
<feature type="compositionally biased region" description="Acidic residues" evidence="1">
    <location>
        <begin position="48"/>
        <end position="58"/>
    </location>
</feature>
<name>A0ABT1MFB5_9BACT</name>
<evidence type="ECO:0000313" key="2">
    <source>
        <dbReference type="EMBL" id="MCP9611317.1"/>
    </source>
</evidence>